<keyword evidence="4" id="KW-0057">Aromatic amino acid biosynthesis</keyword>
<keyword evidence="4" id="KW-0028">Amino-acid biosynthesis</keyword>
<evidence type="ECO:0000256" key="2">
    <source>
        <dbReference type="ARBA" id="ARBA00023239"/>
    </source>
</evidence>
<gene>
    <name evidence="4" type="primary">aroD</name>
    <name evidence="5" type="ORF">CM19_06285</name>
</gene>
<dbReference type="GO" id="GO:0003855">
    <property type="term" value="F:3-dehydroquinate dehydratase activity"/>
    <property type="evidence" value="ECO:0007669"/>
    <property type="project" value="UniProtKB-UniRule"/>
</dbReference>
<organism evidence="5 6">
    <name type="scientific">Candidatus Acidianus copahuensis</name>
    <dbReference type="NCBI Taxonomy" id="1160895"/>
    <lineage>
        <taxon>Archaea</taxon>
        <taxon>Thermoproteota</taxon>
        <taxon>Thermoprotei</taxon>
        <taxon>Sulfolobales</taxon>
        <taxon>Sulfolobaceae</taxon>
        <taxon>Acidianus</taxon>
    </lineage>
</organism>
<evidence type="ECO:0000256" key="4">
    <source>
        <dbReference type="HAMAP-Rule" id="MF_00214"/>
    </source>
</evidence>
<dbReference type="CDD" id="cd00502">
    <property type="entry name" value="DHQase_I"/>
    <property type="match status" value="1"/>
</dbReference>
<evidence type="ECO:0000313" key="5">
    <source>
        <dbReference type="EMBL" id="EZQ06966.1"/>
    </source>
</evidence>
<dbReference type="RefSeq" id="WP_048099489.1">
    <property type="nucleotide sequence ID" value="NZ_JFZT01000039.1"/>
</dbReference>
<proteinExistence type="inferred from homology"/>
<keyword evidence="3 4" id="KW-0704">Schiff base</keyword>
<sequence length="208" mass="23615">MKPLVVASLPIRTRADFSKVDQINSDLVELRLDYMNEPYVDTDFIKGHLRKLLVTIRDKNEGGVNPISDELKRKILRSLDELGVLYDVEASFLKRNNVNYKGKVVSVHYFNTVPNFQEVKEILEKYSKDAFTVKVAITGKDNYREFLGKVSSFDNVTIVPMGVDPIERIAFSLLNSKLIYAHAGESTAPGQMDYCTVNRILSCIFNSK</sequence>
<dbReference type="PANTHER" id="PTHR43699:SF1">
    <property type="entry name" value="3-DEHYDROQUINATE DEHYDRATASE"/>
    <property type="match status" value="1"/>
</dbReference>
<dbReference type="InterPro" id="IPR013785">
    <property type="entry name" value="Aldolase_TIM"/>
</dbReference>
<dbReference type="Pfam" id="PF01487">
    <property type="entry name" value="DHquinase_I"/>
    <property type="match status" value="1"/>
</dbReference>
<dbReference type="Gene3D" id="3.20.20.70">
    <property type="entry name" value="Aldolase class I"/>
    <property type="match status" value="1"/>
</dbReference>
<evidence type="ECO:0000256" key="3">
    <source>
        <dbReference type="ARBA" id="ARBA00023270"/>
    </source>
</evidence>
<comment type="caution">
    <text evidence="5">The sequence shown here is derived from an EMBL/GenBank/DDBJ whole genome shotgun (WGS) entry which is preliminary data.</text>
</comment>
<dbReference type="EMBL" id="JFZT01000039">
    <property type="protein sequence ID" value="EZQ06966.1"/>
    <property type="molecule type" value="Genomic_DNA"/>
</dbReference>
<dbReference type="GO" id="GO:0008652">
    <property type="term" value="P:amino acid biosynthetic process"/>
    <property type="evidence" value="ECO:0007669"/>
    <property type="project" value="UniProtKB-KW"/>
</dbReference>
<keyword evidence="2 4" id="KW-0456">Lyase</keyword>
<dbReference type="GO" id="GO:0009423">
    <property type="term" value="P:chorismate biosynthetic process"/>
    <property type="evidence" value="ECO:0007669"/>
    <property type="project" value="UniProtKB-UniRule"/>
</dbReference>
<comment type="function">
    <text evidence="4">Involved in the third step of the chorismate pathway, which leads to the biosynthesis of aromatic amino acids. Catalyzes the cis-dehydration of 3-dehydroquinate (DHQ) and introduces the first double bond of the aromatic ring to yield 3-dehydroshikimate.</text>
</comment>
<dbReference type="Proteomes" id="UP000024332">
    <property type="component" value="Unassembled WGS sequence"/>
</dbReference>
<feature type="binding site" evidence="4">
    <location>
        <position position="187"/>
    </location>
    <ligand>
        <name>3-dehydroquinate</name>
        <dbReference type="ChEBI" id="CHEBI:32364"/>
    </ligand>
</feature>
<reference evidence="5 6" key="1">
    <citation type="submission" date="2014-03" db="EMBL/GenBank/DDBJ databases">
        <title>Draft genome sequence of the novel thermoacidophilic archaea Acidianus copahuensis ALE1 strain, isolated from Copahue volcanic area in Neuquen Argentina.</title>
        <authorList>
            <person name="Urbieta M.S."/>
            <person name="Rascovan N."/>
            <person name="Castro C."/>
            <person name="Revale S."/>
            <person name="Giaveno M.A."/>
            <person name="Vazquez M.P."/>
            <person name="Donati E.R."/>
        </authorList>
    </citation>
    <scope>NUCLEOTIDE SEQUENCE [LARGE SCALE GENOMIC DNA]</scope>
    <source>
        <strain evidence="5 6">ALE1</strain>
    </source>
</reference>
<dbReference type="OrthoDB" id="34329at2157"/>
<name>A0A031LPN9_9CREN</name>
<comment type="catalytic activity">
    <reaction evidence="1 4">
        <text>3-dehydroquinate = 3-dehydroshikimate + H2O</text>
        <dbReference type="Rhea" id="RHEA:21096"/>
        <dbReference type="ChEBI" id="CHEBI:15377"/>
        <dbReference type="ChEBI" id="CHEBI:16630"/>
        <dbReference type="ChEBI" id="CHEBI:32364"/>
        <dbReference type="EC" id="4.2.1.10"/>
    </reaction>
</comment>
<feature type="active site" description="Proton donor/acceptor" evidence="4">
    <location>
        <position position="108"/>
    </location>
</feature>
<evidence type="ECO:0000256" key="1">
    <source>
        <dbReference type="ARBA" id="ARBA00001864"/>
    </source>
</evidence>
<feature type="binding site" evidence="4">
    <location>
        <position position="168"/>
    </location>
    <ligand>
        <name>3-dehydroquinate</name>
        <dbReference type="ChEBI" id="CHEBI:32364"/>
    </ligand>
</feature>
<dbReference type="UniPathway" id="UPA00053">
    <property type="reaction ID" value="UER00086"/>
</dbReference>
<dbReference type="AlphaFoldDB" id="A0A031LPN9"/>
<dbReference type="HAMAP" id="MF_00214">
    <property type="entry name" value="AroD"/>
    <property type="match status" value="1"/>
</dbReference>
<feature type="binding site" evidence="4">
    <location>
        <position position="191"/>
    </location>
    <ligand>
        <name>3-dehydroquinate</name>
        <dbReference type="ChEBI" id="CHEBI:32364"/>
    </ligand>
</feature>
<comment type="pathway">
    <text evidence="4">Metabolic intermediate biosynthesis; chorismate biosynthesis; chorismate from D-erythrose 4-phosphate and phosphoenolpyruvate: step 3/7.</text>
</comment>
<feature type="active site" description="Schiff-base intermediate with substrate" evidence="4">
    <location>
        <position position="134"/>
    </location>
</feature>
<feature type="binding site" evidence="4">
    <location>
        <position position="57"/>
    </location>
    <ligand>
        <name>3-dehydroquinate</name>
        <dbReference type="ChEBI" id="CHEBI:32364"/>
    </ligand>
</feature>
<dbReference type="STRING" id="1160895.CM19_06285"/>
<dbReference type="NCBIfam" id="NF010091">
    <property type="entry name" value="PRK13576.1"/>
    <property type="match status" value="1"/>
</dbReference>
<dbReference type="GO" id="GO:0009073">
    <property type="term" value="P:aromatic amino acid family biosynthetic process"/>
    <property type="evidence" value="ECO:0007669"/>
    <property type="project" value="UniProtKB-KW"/>
</dbReference>
<accession>A0A031LPN9</accession>
<evidence type="ECO:0000313" key="6">
    <source>
        <dbReference type="Proteomes" id="UP000024332"/>
    </source>
</evidence>
<comment type="subunit">
    <text evidence="4">Homodimer.</text>
</comment>
<comment type="similarity">
    <text evidence="4">Belongs to the type-I 3-dehydroquinase family.</text>
</comment>
<dbReference type="GO" id="GO:0046279">
    <property type="term" value="P:3,4-dihydroxybenzoate biosynthetic process"/>
    <property type="evidence" value="ECO:0007669"/>
    <property type="project" value="TreeGrafter"/>
</dbReference>
<feature type="binding site" evidence="4">
    <location>
        <begin position="29"/>
        <end position="31"/>
    </location>
    <ligand>
        <name>3-dehydroquinate</name>
        <dbReference type="ChEBI" id="CHEBI:32364"/>
    </ligand>
</feature>
<keyword evidence="6" id="KW-1185">Reference proteome</keyword>
<protein>
    <recommendedName>
        <fullName evidence="4">3-dehydroquinate dehydratase</fullName>
        <shortName evidence="4">3-dehydroquinase</shortName>
        <ecNumber evidence="4">4.2.1.10</ecNumber>
    </recommendedName>
    <alternativeName>
        <fullName evidence="4">Type I DHQase</fullName>
    </alternativeName>
    <alternativeName>
        <fullName evidence="4">Type I dehydroquinase</fullName>
        <shortName evidence="4">DHQ1</shortName>
    </alternativeName>
</protein>
<dbReference type="PANTHER" id="PTHR43699">
    <property type="entry name" value="3-DEHYDROQUINATE DEHYDRATASE"/>
    <property type="match status" value="1"/>
</dbReference>
<dbReference type="SUPFAM" id="SSF51569">
    <property type="entry name" value="Aldolase"/>
    <property type="match status" value="1"/>
</dbReference>
<dbReference type="InterPro" id="IPR050146">
    <property type="entry name" value="Type-I_3-dehydroquinase"/>
</dbReference>
<dbReference type="InterPro" id="IPR001381">
    <property type="entry name" value="DHquinase_I"/>
</dbReference>
<feature type="binding site" evidence="4">
    <location>
        <position position="8"/>
    </location>
    <ligand>
        <name>3-dehydroquinate</name>
        <dbReference type="ChEBI" id="CHEBI:32364"/>
    </ligand>
</feature>
<dbReference type="EC" id="4.2.1.10" evidence="4"/>